<feature type="signal peptide" evidence="1">
    <location>
        <begin position="1"/>
        <end position="23"/>
    </location>
</feature>
<reference evidence="2" key="1">
    <citation type="submission" date="2021-11" db="EMBL/GenBank/DDBJ databases">
        <title>BS-T2-15 a new species belonging to the Comamonadaceae family isolated from the soil of a French oak forest.</title>
        <authorList>
            <person name="Mieszkin S."/>
            <person name="Alain K."/>
        </authorList>
    </citation>
    <scope>NUCLEOTIDE SEQUENCE</scope>
    <source>
        <strain evidence="2">BS-T2-15</strain>
    </source>
</reference>
<gene>
    <name evidence="2" type="ORF">LPC04_26295</name>
</gene>
<evidence type="ECO:0000313" key="3">
    <source>
        <dbReference type="Proteomes" id="UP001139353"/>
    </source>
</evidence>
<dbReference type="Proteomes" id="UP001139353">
    <property type="component" value="Unassembled WGS sequence"/>
</dbReference>
<evidence type="ECO:0000256" key="1">
    <source>
        <dbReference type="SAM" id="SignalP"/>
    </source>
</evidence>
<keyword evidence="1" id="KW-0732">Signal</keyword>
<name>A0A9X1YN41_9BURK</name>
<comment type="caution">
    <text evidence="2">The sequence shown here is derived from an EMBL/GenBank/DDBJ whole genome shotgun (WGS) entry which is preliminary data.</text>
</comment>
<evidence type="ECO:0000313" key="2">
    <source>
        <dbReference type="EMBL" id="MCK9689243.1"/>
    </source>
</evidence>
<dbReference type="RefSeq" id="WP_275685293.1">
    <property type="nucleotide sequence ID" value="NZ_JAJLJH010000013.1"/>
</dbReference>
<proteinExistence type="predicted"/>
<organism evidence="2 3">
    <name type="scientific">Scleromatobacter humisilvae</name>
    <dbReference type="NCBI Taxonomy" id="2897159"/>
    <lineage>
        <taxon>Bacteria</taxon>
        <taxon>Pseudomonadati</taxon>
        <taxon>Pseudomonadota</taxon>
        <taxon>Betaproteobacteria</taxon>
        <taxon>Burkholderiales</taxon>
        <taxon>Sphaerotilaceae</taxon>
        <taxon>Scleromatobacter</taxon>
    </lineage>
</organism>
<protein>
    <recommendedName>
        <fullName evidence="4">DUF2268 domain-containing protein</fullName>
    </recommendedName>
</protein>
<dbReference type="EMBL" id="JAJLJH010000013">
    <property type="protein sequence ID" value="MCK9689243.1"/>
    <property type="molecule type" value="Genomic_DNA"/>
</dbReference>
<keyword evidence="3" id="KW-1185">Reference proteome</keyword>
<dbReference type="AlphaFoldDB" id="A0A9X1YN41"/>
<feature type="chain" id="PRO_5040965243" description="DUF2268 domain-containing protein" evidence="1">
    <location>
        <begin position="24"/>
        <end position="345"/>
    </location>
</feature>
<accession>A0A9X1YN41</accession>
<evidence type="ECO:0008006" key="4">
    <source>
        <dbReference type="Google" id="ProtNLM"/>
    </source>
</evidence>
<sequence>MTRSPIRLLAATALALLAAAVRADDFSSALGPVFQADLPQTLARLKALPEASLSAKARPARECILARFGAADPASAAIDPRLPPDLAAVLRAYRRYWTSVLMHTRTPAEADAALSDDLGRLLPDAPAGLDARTEASVAFAEQRGWHALGGLTAPLHEYMLWKDQATRREDVALPGGTVAVSVSKLDGFASLGWGAWATCDLAHTGGWATPQGLMVVVPGWDLSSDRYRVSLLGHESQHFADYPRFPKLAEPDLEYRAKLTELALAHDAQADLLAMFSAGAKRDRALPHPFADWWVMKRIGDRLGTDDWKTWKPDDVRAAAAAELAAHTALLQARGAATATTALPD</sequence>